<keyword evidence="2" id="KW-1185">Reference proteome</keyword>
<gene>
    <name evidence="1" type="ORF">CFP56_006156</name>
</gene>
<evidence type="ECO:0000313" key="2">
    <source>
        <dbReference type="Proteomes" id="UP000237347"/>
    </source>
</evidence>
<evidence type="ECO:0000313" key="1">
    <source>
        <dbReference type="EMBL" id="KAK7847815.1"/>
    </source>
</evidence>
<accession>A0AAW0L937</accession>
<protein>
    <submittedName>
        <fullName evidence="1">Uncharacterized protein</fullName>
    </submittedName>
</protein>
<comment type="caution">
    <text evidence="1">The sequence shown here is derived from an EMBL/GenBank/DDBJ whole genome shotgun (WGS) entry which is preliminary data.</text>
</comment>
<organism evidence="1 2">
    <name type="scientific">Quercus suber</name>
    <name type="common">Cork oak</name>
    <dbReference type="NCBI Taxonomy" id="58331"/>
    <lineage>
        <taxon>Eukaryota</taxon>
        <taxon>Viridiplantae</taxon>
        <taxon>Streptophyta</taxon>
        <taxon>Embryophyta</taxon>
        <taxon>Tracheophyta</taxon>
        <taxon>Spermatophyta</taxon>
        <taxon>Magnoliopsida</taxon>
        <taxon>eudicotyledons</taxon>
        <taxon>Gunneridae</taxon>
        <taxon>Pentapetalae</taxon>
        <taxon>rosids</taxon>
        <taxon>fabids</taxon>
        <taxon>Fagales</taxon>
        <taxon>Fagaceae</taxon>
        <taxon>Quercus</taxon>
    </lineage>
</organism>
<proteinExistence type="predicted"/>
<dbReference type="Proteomes" id="UP000237347">
    <property type="component" value="Unassembled WGS sequence"/>
</dbReference>
<dbReference type="AlphaFoldDB" id="A0AAW0L937"/>
<reference evidence="1 2" key="1">
    <citation type="journal article" date="2018" name="Sci. Data">
        <title>The draft genome sequence of cork oak.</title>
        <authorList>
            <person name="Ramos A.M."/>
            <person name="Usie A."/>
            <person name="Barbosa P."/>
            <person name="Barros P.M."/>
            <person name="Capote T."/>
            <person name="Chaves I."/>
            <person name="Simoes F."/>
            <person name="Abreu I."/>
            <person name="Carrasquinho I."/>
            <person name="Faro C."/>
            <person name="Guimaraes J.B."/>
            <person name="Mendonca D."/>
            <person name="Nobrega F."/>
            <person name="Rodrigues L."/>
            <person name="Saibo N.J.M."/>
            <person name="Varela M.C."/>
            <person name="Egas C."/>
            <person name="Matos J."/>
            <person name="Miguel C.M."/>
            <person name="Oliveira M.M."/>
            <person name="Ricardo C.P."/>
            <person name="Goncalves S."/>
        </authorList>
    </citation>
    <scope>NUCLEOTIDE SEQUENCE [LARGE SCALE GENOMIC DNA]</scope>
    <source>
        <strain evidence="2">cv. HL8</strain>
    </source>
</reference>
<dbReference type="EMBL" id="PKMF04000135">
    <property type="protein sequence ID" value="KAK7847815.1"/>
    <property type="molecule type" value="Genomic_DNA"/>
</dbReference>
<name>A0AAW0L937_QUESU</name>
<sequence>MAQIPNQNSLSKFNPTKSRLILMLIRCKGGAAHVLLNQNEVKFEAQKISFNPTPMNPIYKVYELIHSSNVMIGICGAALNTINFSPAWLGVHASGAAWD</sequence>